<reference evidence="1 2" key="1">
    <citation type="submission" date="2024-04" db="EMBL/GenBank/DDBJ databases">
        <authorList>
            <person name="Rising A."/>
            <person name="Reimegard J."/>
            <person name="Sonavane S."/>
            <person name="Akerstrom W."/>
            <person name="Nylinder S."/>
            <person name="Hedman E."/>
            <person name="Kallberg Y."/>
        </authorList>
    </citation>
    <scope>NUCLEOTIDE SEQUENCE [LARGE SCALE GENOMIC DNA]</scope>
</reference>
<gene>
    <name evidence="1" type="ORF">LARSCL_LOCUS11239</name>
</gene>
<name>A0AAV2AA68_9ARAC</name>
<accession>A0AAV2AA68</accession>
<dbReference type="AlphaFoldDB" id="A0AAV2AA68"/>
<evidence type="ECO:0000313" key="1">
    <source>
        <dbReference type="EMBL" id="CAL1280868.1"/>
    </source>
</evidence>
<organism evidence="1 2">
    <name type="scientific">Larinioides sclopetarius</name>
    <dbReference type="NCBI Taxonomy" id="280406"/>
    <lineage>
        <taxon>Eukaryota</taxon>
        <taxon>Metazoa</taxon>
        <taxon>Ecdysozoa</taxon>
        <taxon>Arthropoda</taxon>
        <taxon>Chelicerata</taxon>
        <taxon>Arachnida</taxon>
        <taxon>Araneae</taxon>
        <taxon>Araneomorphae</taxon>
        <taxon>Entelegynae</taxon>
        <taxon>Araneoidea</taxon>
        <taxon>Araneidae</taxon>
        <taxon>Larinioides</taxon>
    </lineage>
</organism>
<proteinExistence type="predicted"/>
<comment type="caution">
    <text evidence="1">The sequence shown here is derived from an EMBL/GenBank/DDBJ whole genome shotgun (WGS) entry which is preliminary data.</text>
</comment>
<evidence type="ECO:0008006" key="3">
    <source>
        <dbReference type="Google" id="ProtNLM"/>
    </source>
</evidence>
<evidence type="ECO:0000313" key="2">
    <source>
        <dbReference type="Proteomes" id="UP001497382"/>
    </source>
</evidence>
<sequence>MNSSFFLKTVSKTNYHLLPAYLVYHSSGSEKLKVFHDYADAHKNMVYLKFPSQKAELDAIFLLKGILCSTLKEHLSMNILQGLLFHC</sequence>
<keyword evidence="2" id="KW-1185">Reference proteome</keyword>
<protein>
    <recommendedName>
        <fullName evidence="3">LAGLIDADG homing endonuclease</fullName>
    </recommendedName>
</protein>
<dbReference type="Proteomes" id="UP001497382">
    <property type="component" value="Unassembled WGS sequence"/>
</dbReference>
<dbReference type="EMBL" id="CAXIEN010000137">
    <property type="protein sequence ID" value="CAL1280868.1"/>
    <property type="molecule type" value="Genomic_DNA"/>
</dbReference>